<dbReference type="PANTHER" id="PTHR42781">
    <property type="entry name" value="SPERMIDINE/PUTRESCINE IMPORT ATP-BINDING PROTEIN POTA"/>
    <property type="match status" value="1"/>
</dbReference>
<comment type="caution">
    <text evidence="11">The sequence shown here is derived from an EMBL/GenBank/DDBJ whole genome shotgun (WGS) entry which is preliminary data.</text>
</comment>
<evidence type="ECO:0000256" key="8">
    <source>
        <dbReference type="ARBA" id="ARBA00023065"/>
    </source>
</evidence>
<dbReference type="GO" id="GO:0015408">
    <property type="term" value="F:ABC-type ferric iron transporter activity"/>
    <property type="evidence" value="ECO:0007669"/>
    <property type="project" value="InterPro"/>
</dbReference>
<dbReference type="Proteomes" id="UP000094412">
    <property type="component" value="Unassembled WGS sequence"/>
</dbReference>
<dbReference type="GO" id="GO:0005524">
    <property type="term" value="F:ATP binding"/>
    <property type="evidence" value="ECO:0007669"/>
    <property type="project" value="UniProtKB-KW"/>
</dbReference>
<dbReference type="EMBL" id="MDEO01000015">
    <property type="protein sequence ID" value="OCX25573.1"/>
    <property type="molecule type" value="Genomic_DNA"/>
</dbReference>
<dbReference type="Gene3D" id="3.40.50.300">
    <property type="entry name" value="P-loop containing nucleotide triphosphate hydrolases"/>
    <property type="match status" value="1"/>
</dbReference>
<dbReference type="Pfam" id="PF00005">
    <property type="entry name" value="ABC_tran"/>
    <property type="match status" value="1"/>
</dbReference>
<evidence type="ECO:0000256" key="2">
    <source>
        <dbReference type="ARBA" id="ARBA00022448"/>
    </source>
</evidence>
<gene>
    <name evidence="11" type="ORF">QV13_00220</name>
</gene>
<dbReference type="InterPro" id="IPR003439">
    <property type="entry name" value="ABC_transporter-like_ATP-bd"/>
</dbReference>
<evidence type="ECO:0000313" key="12">
    <source>
        <dbReference type="Proteomes" id="UP000094412"/>
    </source>
</evidence>
<feature type="domain" description="ABC transporter" evidence="10">
    <location>
        <begin position="14"/>
        <end position="250"/>
    </location>
</feature>
<dbReference type="OrthoDB" id="9802264at2"/>
<dbReference type="InterPro" id="IPR027417">
    <property type="entry name" value="P-loop_NTPase"/>
</dbReference>
<dbReference type="GO" id="GO:0015697">
    <property type="term" value="P:quaternary ammonium group transport"/>
    <property type="evidence" value="ECO:0007669"/>
    <property type="project" value="UniProtKB-ARBA"/>
</dbReference>
<dbReference type="AlphaFoldDB" id="A0A1C2EEZ4"/>
<keyword evidence="12" id="KW-1185">Reference proteome</keyword>
<dbReference type="PANTHER" id="PTHR42781:SF4">
    <property type="entry name" value="SPERMIDINE_PUTRESCINE IMPORT ATP-BINDING PROTEIN POTA"/>
    <property type="match status" value="1"/>
</dbReference>
<dbReference type="Pfam" id="PF08402">
    <property type="entry name" value="TOBE_2"/>
    <property type="match status" value="1"/>
</dbReference>
<dbReference type="InterPro" id="IPR003593">
    <property type="entry name" value="AAA+_ATPase"/>
</dbReference>
<keyword evidence="9" id="KW-0472">Membrane</keyword>
<evidence type="ECO:0000256" key="7">
    <source>
        <dbReference type="ARBA" id="ARBA00023004"/>
    </source>
</evidence>
<keyword evidence="7" id="KW-0408">Iron</keyword>
<keyword evidence="4" id="KW-0410">Iron transport</keyword>
<protein>
    <submittedName>
        <fullName evidence="11">Fe3+/spermidine/putrescine ABC transporter ATP-binding protein</fullName>
    </submittedName>
</protein>
<name>A0A1C2EEZ4_9HYPH</name>
<organism evidence="11 12">
    <name type="scientific">Mesorhizobium hungaricum</name>
    <dbReference type="NCBI Taxonomy" id="1566387"/>
    <lineage>
        <taxon>Bacteria</taxon>
        <taxon>Pseudomonadati</taxon>
        <taxon>Pseudomonadota</taxon>
        <taxon>Alphaproteobacteria</taxon>
        <taxon>Hyphomicrobiales</taxon>
        <taxon>Phyllobacteriaceae</taxon>
        <taxon>Mesorhizobium</taxon>
    </lineage>
</organism>
<evidence type="ECO:0000256" key="4">
    <source>
        <dbReference type="ARBA" id="ARBA00022496"/>
    </source>
</evidence>
<evidence type="ECO:0000256" key="6">
    <source>
        <dbReference type="ARBA" id="ARBA00022840"/>
    </source>
</evidence>
<proteinExistence type="inferred from homology"/>
<keyword evidence="3" id="KW-1003">Cell membrane</keyword>
<keyword evidence="6 11" id="KW-0067">ATP-binding</keyword>
<sequence>MSGITGQFAGTAAIELRALAFSYGETAILRNIGLDLERGRTLALLGPSGCGKTTLLRLLAGLLAPTIGTISIGGRLMADANARLFVPPERRGLGMVFQDYALWPHMSVAGNVAFPLEMAGLGRAEIEHRVMAVLDRVGLAPLAARGPGDLSGGQQQRVAIARAIVGEPGLLLFDEPLSNLDRELREALAVDLAALLSDLGVSAVYVTHDQGEAFTIADQVAVMRGGAIIQCAEPQTLVSAPASVEVAEFLKLGTVVEAERQADGAWQLCGTGIHLAPGSEGPAAAARARIMLGRKAIDVLAPEAADANGQVVRALFRGDSYALSVALGEGAARVVVETVSGLRRTVGEKVGLAIEPGGLRWFPAN</sequence>
<dbReference type="SUPFAM" id="SSF52540">
    <property type="entry name" value="P-loop containing nucleoside triphosphate hydrolases"/>
    <property type="match status" value="1"/>
</dbReference>
<accession>A0A1C2EEZ4</accession>
<dbReference type="STRING" id="1566387.QV13_00220"/>
<dbReference type="FunFam" id="3.40.50.300:FF:000425">
    <property type="entry name" value="Probable ABC transporter, ATP-binding subunit"/>
    <property type="match status" value="1"/>
</dbReference>
<dbReference type="GO" id="GO:0043190">
    <property type="term" value="C:ATP-binding cassette (ABC) transporter complex"/>
    <property type="evidence" value="ECO:0007669"/>
    <property type="project" value="InterPro"/>
</dbReference>
<evidence type="ECO:0000259" key="10">
    <source>
        <dbReference type="PROSITE" id="PS50893"/>
    </source>
</evidence>
<dbReference type="RefSeq" id="WP_036255447.1">
    <property type="nucleotide sequence ID" value="NZ_MDEO01000015.1"/>
</dbReference>
<evidence type="ECO:0000256" key="5">
    <source>
        <dbReference type="ARBA" id="ARBA00022741"/>
    </source>
</evidence>
<dbReference type="InterPro" id="IPR017871">
    <property type="entry name" value="ABC_transporter-like_CS"/>
</dbReference>
<evidence type="ECO:0000256" key="3">
    <source>
        <dbReference type="ARBA" id="ARBA00022475"/>
    </source>
</evidence>
<keyword evidence="5" id="KW-0547">Nucleotide-binding</keyword>
<reference evidence="11 12" key="1">
    <citation type="submission" date="2016-08" db="EMBL/GenBank/DDBJ databases">
        <title>Whole genome sequence of Mesorhizobium sp. strain UASWS1009 isolated from industrial sewage.</title>
        <authorList>
            <person name="Crovadore J."/>
            <person name="Calmin G."/>
            <person name="Chablais R."/>
            <person name="Cochard B."/>
            <person name="Lefort F."/>
        </authorList>
    </citation>
    <scope>NUCLEOTIDE SEQUENCE [LARGE SCALE GENOMIC DNA]</scope>
    <source>
        <strain evidence="11 12">UASWS1009</strain>
    </source>
</reference>
<dbReference type="InterPro" id="IPR013611">
    <property type="entry name" value="Transp-assoc_OB_typ2"/>
</dbReference>
<evidence type="ECO:0000313" key="11">
    <source>
        <dbReference type="EMBL" id="OCX25573.1"/>
    </source>
</evidence>
<evidence type="ECO:0000256" key="9">
    <source>
        <dbReference type="ARBA" id="ARBA00023136"/>
    </source>
</evidence>
<dbReference type="GO" id="GO:0016887">
    <property type="term" value="F:ATP hydrolysis activity"/>
    <property type="evidence" value="ECO:0007669"/>
    <property type="project" value="InterPro"/>
</dbReference>
<dbReference type="PROSITE" id="PS50893">
    <property type="entry name" value="ABC_TRANSPORTER_2"/>
    <property type="match status" value="1"/>
</dbReference>
<evidence type="ECO:0000256" key="1">
    <source>
        <dbReference type="ARBA" id="ARBA00005417"/>
    </source>
</evidence>
<dbReference type="InterPro" id="IPR050093">
    <property type="entry name" value="ABC_SmlMolc_Importer"/>
</dbReference>
<dbReference type="SMART" id="SM00382">
    <property type="entry name" value="AAA"/>
    <property type="match status" value="1"/>
</dbReference>
<keyword evidence="2" id="KW-0813">Transport</keyword>
<dbReference type="PROSITE" id="PS00211">
    <property type="entry name" value="ABC_TRANSPORTER_1"/>
    <property type="match status" value="1"/>
</dbReference>
<keyword evidence="8" id="KW-0406">Ion transport</keyword>
<dbReference type="CDD" id="cd03259">
    <property type="entry name" value="ABC_Carb_Solutes_like"/>
    <property type="match status" value="1"/>
</dbReference>
<dbReference type="InterPro" id="IPR015853">
    <property type="entry name" value="ABC_transpr_FbpC"/>
</dbReference>
<comment type="similarity">
    <text evidence="1">Belongs to the ABC transporter superfamily.</text>
</comment>